<reference evidence="1" key="1">
    <citation type="submission" date="2014-09" db="EMBL/GenBank/DDBJ databases">
        <authorList>
            <person name="Magalhaes I.L.F."/>
            <person name="Oliveira U."/>
            <person name="Santos F.R."/>
            <person name="Vidigal T.H.D.A."/>
            <person name="Brescovit A.D."/>
            <person name="Santos A.J."/>
        </authorList>
    </citation>
    <scope>NUCLEOTIDE SEQUENCE</scope>
    <source>
        <tissue evidence="1">Shoot tissue taken approximately 20 cm above the soil surface</tissue>
    </source>
</reference>
<dbReference type="AlphaFoldDB" id="A0A0A9A017"/>
<name>A0A0A9A017_ARUDO</name>
<organism evidence="1">
    <name type="scientific">Arundo donax</name>
    <name type="common">Giant reed</name>
    <name type="synonym">Donax arundinaceus</name>
    <dbReference type="NCBI Taxonomy" id="35708"/>
    <lineage>
        <taxon>Eukaryota</taxon>
        <taxon>Viridiplantae</taxon>
        <taxon>Streptophyta</taxon>
        <taxon>Embryophyta</taxon>
        <taxon>Tracheophyta</taxon>
        <taxon>Spermatophyta</taxon>
        <taxon>Magnoliopsida</taxon>
        <taxon>Liliopsida</taxon>
        <taxon>Poales</taxon>
        <taxon>Poaceae</taxon>
        <taxon>PACMAD clade</taxon>
        <taxon>Arundinoideae</taxon>
        <taxon>Arundineae</taxon>
        <taxon>Arundo</taxon>
    </lineage>
</organism>
<protein>
    <submittedName>
        <fullName evidence="1">Uncharacterized protein</fullName>
    </submittedName>
</protein>
<reference evidence="1" key="2">
    <citation type="journal article" date="2015" name="Data Brief">
        <title>Shoot transcriptome of the giant reed, Arundo donax.</title>
        <authorList>
            <person name="Barrero R.A."/>
            <person name="Guerrero F.D."/>
            <person name="Moolhuijzen P."/>
            <person name="Goolsby J.A."/>
            <person name="Tidwell J."/>
            <person name="Bellgard S.E."/>
            <person name="Bellgard M.I."/>
        </authorList>
    </citation>
    <scope>NUCLEOTIDE SEQUENCE</scope>
    <source>
        <tissue evidence="1">Shoot tissue taken approximately 20 cm above the soil surface</tissue>
    </source>
</reference>
<sequence length="51" mass="5744">MIRFLSIIQVESCPSIYHSCSGRTRMCSLVIHSCSGCIRMCNLFLHSCSCE</sequence>
<dbReference type="EMBL" id="GBRH01257513">
    <property type="protein sequence ID" value="JAD40382.1"/>
    <property type="molecule type" value="Transcribed_RNA"/>
</dbReference>
<evidence type="ECO:0000313" key="1">
    <source>
        <dbReference type="EMBL" id="JAD40382.1"/>
    </source>
</evidence>
<accession>A0A0A9A017</accession>
<proteinExistence type="predicted"/>